<sequence length="543" mass="58685">MASYFDVAPAKAAPAADTLGAGDRAAIGDMGLLSPQVERILEAMELGEASSSSDEGEDDDDDDKKKASLSEPSASNATNHHHKPDTVAPRQPNGSLPPKARASLLSNKNHTKHLGVPGPGTPPPSDQPVPKGLRKSKATKPSDLSRFQSLRTMLFSTHIEQNMAKQNAELAKDTNANAEPEEKWKKDFEERKGLERTPTSDNKEKGKEKGVMKRMGSKLKRLTSKDVPTVKRVRQDDGNLSTASSDDDQQPKQHQVAKPSNLREEKNATDDDEESEIDHSDIEDLVRWVSRRDPPSDGEARTKKDTIPVIEEPSNQDDSGHESLGHSDVEDLVRWVSRKSGPSPQKSSPNRHPSPPAEVPGLFPEPDRRLSSASTQTDTSGPTGAAAAAGETGKRRARGDTISHDDVDDLVRWVSRKEGSDTGPAPSANSKKSNQDPAKDTLPTPDPSSSEDEDAEELVRWVTHKDDTSGESDIESSAPSSKLKPSSSSTSLAQKKRQGGSTLKQEVILPQAGEGAADSHASLTQNDVDDLVRWVSRRNTEAN</sequence>
<feature type="compositionally biased region" description="Basic and acidic residues" evidence="1">
    <location>
        <begin position="180"/>
        <end position="195"/>
    </location>
</feature>
<feature type="compositionally biased region" description="Basic and acidic residues" evidence="1">
    <location>
        <begin position="392"/>
        <end position="420"/>
    </location>
</feature>
<evidence type="ECO:0000313" key="2">
    <source>
        <dbReference type="EMBL" id="CAI6326559.1"/>
    </source>
</evidence>
<feature type="region of interest" description="Disordered" evidence="1">
    <location>
        <begin position="165"/>
        <end position="527"/>
    </location>
</feature>
<feature type="compositionally biased region" description="Polar residues" evidence="1">
    <location>
        <begin position="340"/>
        <end position="351"/>
    </location>
</feature>
<reference evidence="2" key="1">
    <citation type="submission" date="2023-01" db="EMBL/GenBank/DDBJ databases">
        <authorList>
            <person name="Van Ghelder C."/>
            <person name="Rancurel C."/>
        </authorList>
    </citation>
    <scope>NUCLEOTIDE SEQUENCE</scope>
    <source>
        <strain evidence="2">CNCM I-4278</strain>
    </source>
</reference>
<protein>
    <submittedName>
        <fullName evidence="2">Uncharacterized protein</fullName>
    </submittedName>
</protein>
<dbReference type="OrthoDB" id="3797649at2759"/>
<feature type="compositionally biased region" description="Low complexity" evidence="1">
    <location>
        <begin position="476"/>
        <end position="493"/>
    </location>
</feature>
<organism evidence="2 3">
    <name type="scientific">Periconia digitata</name>
    <dbReference type="NCBI Taxonomy" id="1303443"/>
    <lineage>
        <taxon>Eukaryota</taxon>
        <taxon>Fungi</taxon>
        <taxon>Dikarya</taxon>
        <taxon>Ascomycota</taxon>
        <taxon>Pezizomycotina</taxon>
        <taxon>Dothideomycetes</taxon>
        <taxon>Pleosporomycetidae</taxon>
        <taxon>Pleosporales</taxon>
        <taxon>Massarineae</taxon>
        <taxon>Periconiaceae</taxon>
        <taxon>Periconia</taxon>
    </lineage>
</organism>
<keyword evidence="3" id="KW-1185">Reference proteome</keyword>
<dbReference type="Proteomes" id="UP001152607">
    <property type="component" value="Unassembled WGS sequence"/>
</dbReference>
<gene>
    <name evidence="2" type="ORF">PDIGIT_LOCUS3840</name>
</gene>
<dbReference type="AlphaFoldDB" id="A0A9W4U7M6"/>
<evidence type="ECO:0000256" key="1">
    <source>
        <dbReference type="SAM" id="MobiDB-lite"/>
    </source>
</evidence>
<feature type="compositionally biased region" description="Low complexity" evidence="1">
    <location>
        <begin position="379"/>
        <end position="391"/>
    </location>
</feature>
<evidence type="ECO:0000313" key="3">
    <source>
        <dbReference type="Proteomes" id="UP001152607"/>
    </source>
</evidence>
<feature type="region of interest" description="Disordered" evidence="1">
    <location>
        <begin position="1"/>
        <end position="21"/>
    </location>
</feature>
<dbReference type="EMBL" id="CAOQHR010000002">
    <property type="protein sequence ID" value="CAI6326559.1"/>
    <property type="molecule type" value="Genomic_DNA"/>
</dbReference>
<proteinExistence type="predicted"/>
<feature type="compositionally biased region" description="Basic and acidic residues" evidence="1">
    <location>
        <begin position="457"/>
        <end position="468"/>
    </location>
</feature>
<comment type="caution">
    <text evidence="2">The sequence shown here is derived from an EMBL/GenBank/DDBJ whole genome shotgun (WGS) entry which is preliminary data.</text>
</comment>
<name>A0A9W4U7M6_9PLEO</name>
<feature type="compositionally biased region" description="Basic and acidic residues" evidence="1">
    <location>
        <begin position="201"/>
        <end position="211"/>
    </location>
</feature>
<accession>A0A9W4U7M6</accession>
<feature type="compositionally biased region" description="Basic and acidic residues" evidence="1">
    <location>
        <begin position="318"/>
        <end position="333"/>
    </location>
</feature>
<feature type="compositionally biased region" description="Basic and acidic residues" evidence="1">
    <location>
        <begin position="277"/>
        <end position="306"/>
    </location>
</feature>
<feature type="region of interest" description="Disordered" evidence="1">
    <location>
        <begin position="41"/>
        <end position="149"/>
    </location>
</feature>